<feature type="region of interest" description="Disordered" evidence="1">
    <location>
        <begin position="1"/>
        <end position="64"/>
    </location>
</feature>
<dbReference type="AlphaFoldDB" id="A0AAN4ZEX1"/>
<feature type="compositionally biased region" description="Basic and acidic residues" evidence="1">
    <location>
        <begin position="35"/>
        <end position="45"/>
    </location>
</feature>
<organism evidence="2 3">
    <name type="scientific">Pristionchus mayeri</name>
    <dbReference type="NCBI Taxonomy" id="1317129"/>
    <lineage>
        <taxon>Eukaryota</taxon>
        <taxon>Metazoa</taxon>
        <taxon>Ecdysozoa</taxon>
        <taxon>Nematoda</taxon>
        <taxon>Chromadorea</taxon>
        <taxon>Rhabditida</taxon>
        <taxon>Rhabditina</taxon>
        <taxon>Diplogasteromorpha</taxon>
        <taxon>Diplogasteroidea</taxon>
        <taxon>Neodiplogasteridae</taxon>
        <taxon>Pristionchus</taxon>
    </lineage>
</organism>
<dbReference type="EMBL" id="BTRK01000003">
    <property type="protein sequence ID" value="GMR39968.1"/>
    <property type="molecule type" value="Genomic_DNA"/>
</dbReference>
<keyword evidence="3" id="KW-1185">Reference proteome</keyword>
<name>A0AAN4ZEX1_9BILA</name>
<gene>
    <name evidence="2" type="ORF">PMAYCL1PPCAC_10163</name>
</gene>
<feature type="non-terminal residue" evidence="2">
    <location>
        <position position="1"/>
    </location>
</feature>
<feature type="compositionally biased region" description="Basic residues" evidence="1">
    <location>
        <begin position="9"/>
        <end position="21"/>
    </location>
</feature>
<feature type="compositionally biased region" description="Low complexity" evidence="1">
    <location>
        <begin position="54"/>
        <end position="64"/>
    </location>
</feature>
<evidence type="ECO:0000256" key="1">
    <source>
        <dbReference type="SAM" id="MobiDB-lite"/>
    </source>
</evidence>
<dbReference type="Proteomes" id="UP001328107">
    <property type="component" value="Unassembled WGS sequence"/>
</dbReference>
<sequence length="126" mass="14458">PRTTTSACSRRRTRRSTRRRRSPEWSARSRTRTRATHDSSPPRRRADGRKRRCLSSTRSSMLSISCSTRSTPLWTAPESLPDPSWPRPLSNRLRPLFFTVAVIPLISAPPPLCNSREPSLVIFQLF</sequence>
<evidence type="ECO:0000313" key="3">
    <source>
        <dbReference type="Proteomes" id="UP001328107"/>
    </source>
</evidence>
<evidence type="ECO:0000313" key="2">
    <source>
        <dbReference type="EMBL" id="GMR39968.1"/>
    </source>
</evidence>
<comment type="caution">
    <text evidence="2">The sequence shown here is derived from an EMBL/GenBank/DDBJ whole genome shotgun (WGS) entry which is preliminary data.</text>
</comment>
<proteinExistence type="predicted"/>
<accession>A0AAN4ZEX1</accession>
<reference evidence="3" key="1">
    <citation type="submission" date="2022-10" db="EMBL/GenBank/DDBJ databases">
        <title>Genome assembly of Pristionchus species.</title>
        <authorList>
            <person name="Yoshida K."/>
            <person name="Sommer R.J."/>
        </authorList>
    </citation>
    <scope>NUCLEOTIDE SEQUENCE [LARGE SCALE GENOMIC DNA]</scope>
    <source>
        <strain evidence="3">RS5460</strain>
    </source>
</reference>
<protein>
    <submittedName>
        <fullName evidence="2">Uncharacterized protein</fullName>
    </submittedName>
</protein>